<accession>A0A7J6L0J7</accession>
<feature type="compositionally biased region" description="Low complexity" evidence="12">
    <location>
        <begin position="631"/>
        <end position="641"/>
    </location>
</feature>
<feature type="transmembrane region" description="Helical" evidence="13">
    <location>
        <begin position="386"/>
        <end position="417"/>
    </location>
</feature>
<evidence type="ECO:0000313" key="14">
    <source>
        <dbReference type="EMBL" id="KAF4653103.1"/>
    </source>
</evidence>
<dbReference type="Gene3D" id="3.30.1740.20">
    <property type="entry name" value="Ribosomal protein S26e"/>
    <property type="match status" value="1"/>
</dbReference>
<feature type="transmembrane region" description="Helical" evidence="13">
    <location>
        <begin position="429"/>
        <end position="446"/>
    </location>
</feature>
<evidence type="ECO:0000256" key="13">
    <source>
        <dbReference type="SAM" id="Phobius"/>
    </source>
</evidence>
<feature type="transmembrane region" description="Helical" evidence="13">
    <location>
        <begin position="271"/>
        <end position="292"/>
    </location>
</feature>
<keyword evidence="11" id="KW-0687">Ribonucleoprotein</keyword>
<keyword evidence="5" id="KW-0813">Transport</keyword>
<evidence type="ECO:0000256" key="5">
    <source>
        <dbReference type="ARBA" id="ARBA00022448"/>
    </source>
</evidence>
<sequence length="656" mass="70296">MPTKRRNNGRSKHGRGHTCILRCSNCARAVPKDKAIKRFNVRNIVDASSQRDIREASVYQSYALPKLFIKQVYCVSCAIHARVVRVRSAENRRVRMSVPLYSSVPMKEMPVIKVSSTDSRSSIDLPSSAAPERMGVRSYIALGVLLMLGISAWVGVNAVYAQLFAIVPHQPESFSLASYLTVVAQCANIVIPIYTFIPRKPSLWVTVLVVLFLSAVAMFLMSGLWAKTAVVFGAPRSVGLMSTCFLLSLSDILSNLVFFSYAAAYGPSSSYLASLATGEVLSSAAASLVVLIQKGIGFGPATYFAVIGSYGLATNLLFVCRPVASLTAAALLGSRHSESRAMRILDVIAFTAWNFGGLFMITLSYIPPHQLPLSGEAVGTVAFTAIVVFSGSTISFSICIQAGSLVGALLCFLVVHLCEPPTLPTAGKASPLALVLFAMLGVSAWIETNALFSELWAVAPVLPESWNLASYLVVIIQLGNIAPLVYSYLPKPPLWIAMLIVLLSSGFSMFLACGIWDITANVFGAEHSVGLLVAAFVASMSDCLSNLVFWPYAGAFSSHPGYVAALATGESLSSAASAAVVAIQSACGFNPTVYFAIIGSIVMFCTAGFFMLHFGYSGKAMHDFVREDQTPDTPASSSSASQREHSLFSRESKRMR</sequence>
<keyword evidence="10 13" id="KW-0472">Membrane</keyword>
<reference evidence="14 15" key="1">
    <citation type="submission" date="2020-04" db="EMBL/GenBank/DDBJ databases">
        <title>Perkinsus olseni comparative genomics.</title>
        <authorList>
            <person name="Bogema D.R."/>
        </authorList>
    </citation>
    <scope>NUCLEOTIDE SEQUENCE [LARGE SCALE GENOMIC DNA]</scope>
    <source>
        <strain evidence="14">ATCC PRA-31</strain>
    </source>
</reference>
<evidence type="ECO:0000256" key="1">
    <source>
        <dbReference type="ARBA" id="ARBA00000215"/>
    </source>
</evidence>
<comment type="catalytic activity">
    <reaction evidence="1">
        <text>riboflavin(in) = riboflavin(out)</text>
        <dbReference type="Rhea" id="RHEA:35015"/>
        <dbReference type="ChEBI" id="CHEBI:57986"/>
    </reaction>
</comment>
<dbReference type="GO" id="GO:0005840">
    <property type="term" value="C:ribosome"/>
    <property type="evidence" value="ECO:0007669"/>
    <property type="project" value="UniProtKB-KW"/>
</dbReference>
<evidence type="ECO:0000256" key="8">
    <source>
        <dbReference type="ARBA" id="ARBA00022980"/>
    </source>
</evidence>
<dbReference type="InterPro" id="IPR009357">
    <property type="entry name" value="Riboflavin_transptr"/>
</dbReference>
<feature type="transmembrane region" description="Helical" evidence="13">
    <location>
        <begin position="530"/>
        <end position="550"/>
    </location>
</feature>
<keyword evidence="8" id="KW-0689">Ribosomal protein</keyword>
<dbReference type="InterPro" id="IPR000892">
    <property type="entry name" value="Ribosomal_eS26"/>
</dbReference>
<evidence type="ECO:0008006" key="16">
    <source>
        <dbReference type="Google" id="ProtNLM"/>
    </source>
</evidence>
<feature type="transmembrane region" description="Helical" evidence="13">
    <location>
        <begin position="344"/>
        <end position="366"/>
    </location>
</feature>
<evidence type="ECO:0000256" key="10">
    <source>
        <dbReference type="ARBA" id="ARBA00023136"/>
    </source>
</evidence>
<dbReference type="EMBL" id="JABANN010000843">
    <property type="protein sequence ID" value="KAF4653103.1"/>
    <property type="molecule type" value="Genomic_DNA"/>
</dbReference>
<feature type="transmembrane region" description="Helical" evidence="13">
    <location>
        <begin position="139"/>
        <end position="164"/>
    </location>
</feature>
<evidence type="ECO:0000256" key="11">
    <source>
        <dbReference type="ARBA" id="ARBA00023274"/>
    </source>
</evidence>
<dbReference type="Pfam" id="PF01283">
    <property type="entry name" value="Ribosomal_S26e"/>
    <property type="match status" value="1"/>
</dbReference>
<keyword evidence="6" id="KW-1003">Cell membrane</keyword>
<protein>
    <recommendedName>
        <fullName evidence="16">40S ribosomal protein S26</fullName>
    </recommendedName>
</protein>
<dbReference type="InterPro" id="IPR047864">
    <property type="entry name" value="Ribosomal_eS26_CS"/>
</dbReference>
<dbReference type="GO" id="GO:0005886">
    <property type="term" value="C:plasma membrane"/>
    <property type="evidence" value="ECO:0007669"/>
    <property type="project" value="UniProtKB-SubCell"/>
</dbReference>
<dbReference type="GO" id="GO:0003735">
    <property type="term" value="F:structural constituent of ribosome"/>
    <property type="evidence" value="ECO:0007669"/>
    <property type="project" value="InterPro"/>
</dbReference>
<comment type="similarity">
    <text evidence="3">Belongs to the riboflavin transporter family.</text>
</comment>
<feature type="transmembrane region" description="Helical" evidence="13">
    <location>
        <begin position="238"/>
        <end position="259"/>
    </location>
</feature>
<feature type="region of interest" description="Disordered" evidence="12">
    <location>
        <begin position="627"/>
        <end position="656"/>
    </location>
</feature>
<dbReference type="Proteomes" id="UP000572268">
    <property type="component" value="Unassembled WGS sequence"/>
</dbReference>
<evidence type="ECO:0000256" key="12">
    <source>
        <dbReference type="SAM" id="MobiDB-lite"/>
    </source>
</evidence>
<keyword evidence="9 13" id="KW-1133">Transmembrane helix</keyword>
<organism evidence="14 15">
    <name type="scientific">Perkinsus olseni</name>
    <name type="common">Perkinsus atlanticus</name>
    <dbReference type="NCBI Taxonomy" id="32597"/>
    <lineage>
        <taxon>Eukaryota</taxon>
        <taxon>Sar</taxon>
        <taxon>Alveolata</taxon>
        <taxon>Perkinsozoa</taxon>
        <taxon>Perkinsea</taxon>
        <taxon>Perkinsida</taxon>
        <taxon>Perkinsidae</taxon>
        <taxon>Perkinsus</taxon>
    </lineage>
</organism>
<feature type="compositionally biased region" description="Basic and acidic residues" evidence="12">
    <location>
        <begin position="642"/>
        <end position="656"/>
    </location>
</feature>
<evidence type="ECO:0000313" key="15">
    <source>
        <dbReference type="Proteomes" id="UP000572268"/>
    </source>
</evidence>
<comment type="similarity">
    <text evidence="4">Belongs to the eukaryotic ribosomal protein eS26 family.</text>
</comment>
<gene>
    <name evidence="14" type="ORF">FOL46_009364</name>
</gene>
<feature type="transmembrane region" description="Helical" evidence="13">
    <location>
        <begin position="592"/>
        <end position="616"/>
    </location>
</feature>
<evidence type="ECO:0000256" key="3">
    <source>
        <dbReference type="ARBA" id="ARBA00006366"/>
    </source>
</evidence>
<feature type="transmembrane region" description="Helical" evidence="13">
    <location>
        <begin position="176"/>
        <end position="196"/>
    </location>
</feature>
<feature type="transmembrane region" description="Helical" evidence="13">
    <location>
        <begin position="203"/>
        <end position="226"/>
    </location>
</feature>
<comment type="caution">
    <text evidence="14">The sequence shown here is derived from an EMBL/GenBank/DDBJ whole genome shotgun (WGS) entry which is preliminary data.</text>
</comment>
<evidence type="ECO:0000256" key="2">
    <source>
        <dbReference type="ARBA" id="ARBA00004651"/>
    </source>
</evidence>
<evidence type="ECO:0000256" key="7">
    <source>
        <dbReference type="ARBA" id="ARBA00022692"/>
    </source>
</evidence>
<dbReference type="FunFam" id="3.30.1740.20:FF:000003">
    <property type="entry name" value="40S ribosomal protein S26"/>
    <property type="match status" value="1"/>
</dbReference>
<dbReference type="GO" id="GO:1990904">
    <property type="term" value="C:ribonucleoprotein complex"/>
    <property type="evidence" value="ECO:0007669"/>
    <property type="project" value="UniProtKB-KW"/>
</dbReference>
<dbReference type="Pfam" id="PF06237">
    <property type="entry name" value="SLC52_ribofla_tr"/>
    <property type="match status" value="2"/>
</dbReference>
<proteinExistence type="inferred from homology"/>
<dbReference type="GO" id="GO:0006412">
    <property type="term" value="P:translation"/>
    <property type="evidence" value="ECO:0007669"/>
    <property type="project" value="InterPro"/>
</dbReference>
<keyword evidence="7 13" id="KW-0812">Transmembrane</keyword>
<feature type="transmembrane region" description="Helical" evidence="13">
    <location>
        <begin position="562"/>
        <end position="586"/>
    </location>
</feature>
<dbReference type="GO" id="GO:0032217">
    <property type="term" value="F:riboflavin transmembrane transporter activity"/>
    <property type="evidence" value="ECO:0007669"/>
    <property type="project" value="InterPro"/>
</dbReference>
<evidence type="ECO:0000256" key="4">
    <source>
        <dbReference type="ARBA" id="ARBA00008596"/>
    </source>
</evidence>
<evidence type="ECO:0000256" key="6">
    <source>
        <dbReference type="ARBA" id="ARBA00022475"/>
    </source>
</evidence>
<feature type="transmembrane region" description="Helical" evidence="13">
    <location>
        <begin position="496"/>
        <end position="518"/>
    </location>
</feature>
<dbReference type="PANTHER" id="PTHR12929:SF10">
    <property type="entry name" value="RIBOFLAVIN TRANSPORTER"/>
    <property type="match status" value="1"/>
</dbReference>
<evidence type="ECO:0000256" key="9">
    <source>
        <dbReference type="ARBA" id="ARBA00022989"/>
    </source>
</evidence>
<dbReference type="AlphaFoldDB" id="A0A7J6L0J7"/>
<dbReference type="InterPro" id="IPR038551">
    <property type="entry name" value="Ribosomal_eS26_sf"/>
</dbReference>
<comment type="subcellular location">
    <subcellularLocation>
        <location evidence="2">Cell membrane</location>
        <topology evidence="2">Multi-pass membrane protein</topology>
    </subcellularLocation>
</comment>
<dbReference type="PANTHER" id="PTHR12929">
    <property type="entry name" value="SOLUTE CARRIER FAMILY 52"/>
    <property type="match status" value="1"/>
</dbReference>
<name>A0A7J6L0J7_PEROL</name>
<feature type="transmembrane region" description="Helical" evidence="13">
    <location>
        <begin position="466"/>
        <end position="489"/>
    </location>
</feature>
<dbReference type="PROSITE" id="PS00733">
    <property type="entry name" value="RIBOSOMAL_S26E"/>
    <property type="match status" value="1"/>
</dbReference>